<accession>A0A837GCM6</accession>
<organism evidence="2">
    <name type="scientific">Vibrio coralliilyticus</name>
    <dbReference type="NCBI Taxonomy" id="190893"/>
    <lineage>
        <taxon>Bacteria</taxon>
        <taxon>Pseudomonadati</taxon>
        <taxon>Pseudomonadota</taxon>
        <taxon>Gammaproteobacteria</taxon>
        <taxon>Vibrionales</taxon>
        <taxon>Vibrionaceae</taxon>
        <taxon>Vibrio</taxon>
    </lineage>
</organism>
<evidence type="ECO:0000313" key="4">
    <source>
        <dbReference type="Proteomes" id="UP000576645"/>
    </source>
</evidence>
<evidence type="ECO:0000313" key="2">
    <source>
        <dbReference type="EMBL" id="KJY77895.1"/>
    </source>
</evidence>
<name>A0A837GCM6_9VIBR</name>
<proteinExistence type="predicted"/>
<protein>
    <submittedName>
        <fullName evidence="2">Uncharacterized protein</fullName>
    </submittedName>
</protein>
<dbReference type="AlphaFoldDB" id="A0A837GCM6"/>
<dbReference type="Proteomes" id="UP000576645">
    <property type="component" value="Unassembled WGS sequence"/>
</dbReference>
<dbReference type="EMBL" id="JXXR01000001">
    <property type="protein sequence ID" value="KJY77895.1"/>
    <property type="molecule type" value="Genomic_DNA"/>
</dbReference>
<evidence type="ECO:0000313" key="3">
    <source>
        <dbReference type="EMBL" id="NOJ24896.1"/>
    </source>
</evidence>
<keyword evidence="1" id="KW-0812">Transmembrane</keyword>
<sequence>MSTTLDDVQTIFIGLISLYIIVWSLPAAILLTAVSLGNFKHIITIDKYLAKDLDKYYDKNGYMRPDYQLSYSIGSRFIGYCIKYPFIHYLTRNQSIRFRLFMWANTIGTWSWLGTLVLLLV</sequence>
<evidence type="ECO:0000256" key="1">
    <source>
        <dbReference type="SAM" id="Phobius"/>
    </source>
</evidence>
<reference evidence="3 4" key="2">
    <citation type="submission" date="2019-09" db="EMBL/GenBank/DDBJ databases">
        <title>Draft genome sequencing and comparative genomics of hatchery-associated Vibrios.</title>
        <authorList>
            <person name="Kehlet-Delgado H."/>
            <person name="Mueller R.S."/>
        </authorList>
    </citation>
    <scope>NUCLEOTIDE SEQUENCE [LARGE SCALE GENOMIC DNA]</scope>
    <source>
        <strain evidence="3 4">09-121-3</strain>
    </source>
</reference>
<comment type="caution">
    <text evidence="2">The sequence shown here is derived from an EMBL/GenBank/DDBJ whole genome shotgun (WGS) entry which is preliminary data.</text>
</comment>
<reference evidence="2" key="1">
    <citation type="journal article" date="2015" name="BMC Genomics">
        <title>Genome mining reveals unlocked bioactive potential of marine Gram-negative bacteria.</title>
        <authorList>
            <person name="Machado H."/>
            <person name="Sonnenschein E.C."/>
            <person name="Melchiorsen J."/>
            <person name="Gram L."/>
        </authorList>
    </citation>
    <scope>NUCLEOTIDE SEQUENCE</scope>
    <source>
        <strain evidence="2">S2052</strain>
    </source>
</reference>
<keyword evidence="1" id="KW-0472">Membrane</keyword>
<dbReference type="EMBL" id="VTXP01000012">
    <property type="protein sequence ID" value="NOJ24896.1"/>
    <property type="molecule type" value="Genomic_DNA"/>
</dbReference>
<feature type="transmembrane region" description="Helical" evidence="1">
    <location>
        <begin position="100"/>
        <end position="120"/>
    </location>
</feature>
<feature type="transmembrane region" description="Helical" evidence="1">
    <location>
        <begin position="12"/>
        <end position="37"/>
    </location>
</feature>
<keyword evidence="1" id="KW-1133">Transmembrane helix</keyword>
<gene>
    <name evidence="3" type="ORF">F0238_19405</name>
    <name evidence="2" type="ORF">TW71_02355</name>
</gene>